<evidence type="ECO:0000313" key="2">
    <source>
        <dbReference type="Proteomes" id="UP000282985"/>
    </source>
</evidence>
<sequence length="78" mass="9367">MGNRLVDRSKRILKLKNDFIQQSKLIFSLKIHFARRAKPIHKNPKISPSYSLPFIDDLIWLGWLLMYVLQFIKERLQT</sequence>
<accession>A0A434AXN6</accession>
<gene>
    <name evidence="1" type="ORF">DLK05_03595</name>
</gene>
<dbReference type="EMBL" id="RJJX01000003">
    <property type="protein sequence ID" value="RUT79317.1"/>
    <property type="molecule type" value="Genomic_DNA"/>
</dbReference>
<dbReference type="AlphaFoldDB" id="A0A434AXN6"/>
<comment type="caution">
    <text evidence="1">The sequence shown here is derived from an EMBL/GenBank/DDBJ whole genome shotgun (WGS) entry which is preliminary data.</text>
</comment>
<keyword evidence="2" id="KW-1185">Reference proteome</keyword>
<name>A0A434AXN6_9BACT</name>
<organism evidence="1 2">
    <name type="scientific">Ancylomarina longa</name>
    <dbReference type="NCBI Taxonomy" id="2487017"/>
    <lineage>
        <taxon>Bacteria</taxon>
        <taxon>Pseudomonadati</taxon>
        <taxon>Bacteroidota</taxon>
        <taxon>Bacteroidia</taxon>
        <taxon>Marinilabiliales</taxon>
        <taxon>Marinifilaceae</taxon>
        <taxon>Ancylomarina</taxon>
    </lineage>
</organism>
<dbReference type="Proteomes" id="UP000282985">
    <property type="component" value="Unassembled WGS sequence"/>
</dbReference>
<evidence type="ECO:0000313" key="1">
    <source>
        <dbReference type="EMBL" id="RUT79317.1"/>
    </source>
</evidence>
<proteinExistence type="predicted"/>
<protein>
    <submittedName>
        <fullName evidence="1">Uncharacterized protein</fullName>
    </submittedName>
</protein>
<reference evidence="1 2" key="1">
    <citation type="submission" date="2018-11" db="EMBL/GenBank/DDBJ databases">
        <title>Parancylomarina longa gen. nov., sp. nov., isolated from sediments of southern Okinawa.</title>
        <authorList>
            <person name="Fu T."/>
        </authorList>
    </citation>
    <scope>NUCLEOTIDE SEQUENCE [LARGE SCALE GENOMIC DNA]</scope>
    <source>
        <strain evidence="1 2">T3-2 S1-C</strain>
    </source>
</reference>